<proteinExistence type="predicted"/>
<name>A0A9J6F3G7_RHIMP</name>
<protein>
    <submittedName>
        <fullName evidence="2">Uncharacterized protein</fullName>
    </submittedName>
</protein>
<gene>
    <name evidence="2" type="ORF">HPB51_013723</name>
</gene>
<sequence length="227" mass="25206">MLTLLQTNSYPNPACLARRAALVRNRVPQTTDYFRHGELKAPLTFRDGPLAEKTEQQHQERPAGNRCRGLHDAARGAKAEHVRQPPRLLPAARCRRRGERREPAHTPAPALARRRDAEVPRRAVGLHSPPPDNKRRGAPNRRLRFTTSAAAADALSGAGIAVAPPLPLPSELAWLTSARAPVRWPFGGCFACSLVSANNTTQSKIRLMYGGRRRPRTALRFLFDCFH</sequence>
<accession>A0A9J6F3G7</accession>
<evidence type="ECO:0000313" key="2">
    <source>
        <dbReference type="EMBL" id="KAH8041063.1"/>
    </source>
</evidence>
<dbReference type="EMBL" id="JABSTU010000001">
    <property type="protein sequence ID" value="KAH8041063.1"/>
    <property type="molecule type" value="Genomic_DNA"/>
</dbReference>
<dbReference type="Proteomes" id="UP000821866">
    <property type="component" value="Chromosome 1"/>
</dbReference>
<organism evidence="2 3">
    <name type="scientific">Rhipicephalus microplus</name>
    <name type="common">Cattle tick</name>
    <name type="synonym">Boophilus microplus</name>
    <dbReference type="NCBI Taxonomy" id="6941"/>
    <lineage>
        <taxon>Eukaryota</taxon>
        <taxon>Metazoa</taxon>
        <taxon>Ecdysozoa</taxon>
        <taxon>Arthropoda</taxon>
        <taxon>Chelicerata</taxon>
        <taxon>Arachnida</taxon>
        <taxon>Acari</taxon>
        <taxon>Parasitiformes</taxon>
        <taxon>Ixodida</taxon>
        <taxon>Ixodoidea</taxon>
        <taxon>Ixodidae</taxon>
        <taxon>Rhipicephalinae</taxon>
        <taxon>Rhipicephalus</taxon>
        <taxon>Boophilus</taxon>
    </lineage>
</organism>
<evidence type="ECO:0000256" key="1">
    <source>
        <dbReference type="SAM" id="MobiDB-lite"/>
    </source>
</evidence>
<keyword evidence="3" id="KW-1185">Reference proteome</keyword>
<reference evidence="2" key="2">
    <citation type="submission" date="2021-09" db="EMBL/GenBank/DDBJ databases">
        <authorList>
            <person name="Jia N."/>
            <person name="Wang J."/>
            <person name="Shi W."/>
            <person name="Du L."/>
            <person name="Sun Y."/>
            <person name="Zhan W."/>
            <person name="Jiang J."/>
            <person name="Wang Q."/>
            <person name="Zhang B."/>
            <person name="Ji P."/>
            <person name="Sakyi L.B."/>
            <person name="Cui X."/>
            <person name="Yuan T."/>
            <person name="Jiang B."/>
            <person name="Yang W."/>
            <person name="Lam T.T.-Y."/>
            <person name="Chang Q."/>
            <person name="Ding S."/>
            <person name="Wang X."/>
            <person name="Zhu J."/>
            <person name="Ruan X."/>
            <person name="Zhao L."/>
            <person name="Wei J."/>
            <person name="Que T."/>
            <person name="Du C."/>
            <person name="Cheng J."/>
            <person name="Dai P."/>
            <person name="Han X."/>
            <person name="Huang E."/>
            <person name="Gao Y."/>
            <person name="Liu J."/>
            <person name="Shao H."/>
            <person name="Ye R."/>
            <person name="Li L."/>
            <person name="Wei W."/>
            <person name="Wang X."/>
            <person name="Wang C."/>
            <person name="Huo Q."/>
            <person name="Li W."/>
            <person name="Guo W."/>
            <person name="Chen H."/>
            <person name="Chen S."/>
            <person name="Zhou L."/>
            <person name="Zhou L."/>
            <person name="Ni X."/>
            <person name="Tian J."/>
            <person name="Zhou Y."/>
            <person name="Sheng Y."/>
            <person name="Liu T."/>
            <person name="Pan Y."/>
            <person name="Xia L."/>
            <person name="Li J."/>
            <person name="Zhao F."/>
            <person name="Cao W."/>
        </authorList>
    </citation>
    <scope>NUCLEOTIDE SEQUENCE</scope>
    <source>
        <strain evidence="2">Rmic-2018</strain>
        <tissue evidence="2">Larvae</tissue>
    </source>
</reference>
<comment type="caution">
    <text evidence="2">The sequence shown here is derived from an EMBL/GenBank/DDBJ whole genome shotgun (WGS) entry which is preliminary data.</text>
</comment>
<dbReference type="AlphaFoldDB" id="A0A9J6F3G7"/>
<feature type="region of interest" description="Disordered" evidence="1">
    <location>
        <begin position="73"/>
        <end position="139"/>
    </location>
</feature>
<evidence type="ECO:0000313" key="3">
    <source>
        <dbReference type="Proteomes" id="UP000821866"/>
    </source>
</evidence>
<feature type="compositionally biased region" description="Basic and acidic residues" evidence="1">
    <location>
        <begin position="73"/>
        <end position="83"/>
    </location>
</feature>
<reference evidence="2" key="1">
    <citation type="journal article" date="2020" name="Cell">
        <title>Large-Scale Comparative Analyses of Tick Genomes Elucidate Their Genetic Diversity and Vector Capacities.</title>
        <authorList>
            <consortium name="Tick Genome and Microbiome Consortium (TIGMIC)"/>
            <person name="Jia N."/>
            <person name="Wang J."/>
            <person name="Shi W."/>
            <person name="Du L."/>
            <person name="Sun Y."/>
            <person name="Zhan W."/>
            <person name="Jiang J.F."/>
            <person name="Wang Q."/>
            <person name="Zhang B."/>
            <person name="Ji P."/>
            <person name="Bell-Sakyi L."/>
            <person name="Cui X.M."/>
            <person name="Yuan T.T."/>
            <person name="Jiang B.G."/>
            <person name="Yang W.F."/>
            <person name="Lam T.T."/>
            <person name="Chang Q.C."/>
            <person name="Ding S.J."/>
            <person name="Wang X.J."/>
            <person name="Zhu J.G."/>
            <person name="Ruan X.D."/>
            <person name="Zhao L."/>
            <person name="Wei J.T."/>
            <person name="Ye R.Z."/>
            <person name="Que T.C."/>
            <person name="Du C.H."/>
            <person name="Zhou Y.H."/>
            <person name="Cheng J.X."/>
            <person name="Dai P.F."/>
            <person name="Guo W.B."/>
            <person name="Han X.H."/>
            <person name="Huang E.J."/>
            <person name="Li L.F."/>
            <person name="Wei W."/>
            <person name="Gao Y.C."/>
            <person name="Liu J.Z."/>
            <person name="Shao H.Z."/>
            <person name="Wang X."/>
            <person name="Wang C.C."/>
            <person name="Yang T.C."/>
            <person name="Huo Q.B."/>
            <person name="Li W."/>
            <person name="Chen H.Y."/>
            <person name="Chen S.E."/>
            <person name="Zhou L.G."/>
            <person name="Ni X.B."/>
            <person name="Tian J.H."/>
            <person name="Sheng Y."/>
            <person name="Liu T."/>
            <person name="Pan Y.S."/>
            <person name="Xia L.Y."/>
            <person name="Li J."/>
            <person name="Zhao F."/>
            <person name="Cao W.C."/>
        </authorList>
    </citation>
    <scope>NUCLEOTIDE SEQUENCE</scope>
    <source>
        <strain evidence="2">Rmic-2018</strain>
    </source>
</reference>